<feature type="chain" id="PRO_5005325572" evidence="1">
    <location>
        <begin position="22"/>
        <end position="169"/>
    </location>
</feature>
<dbReference type="EMBL" id="CCBN010000006">
    <property type="protein sequence ID" value="CDO53852.1"/>
    <property type="molecule type" value="Genomic_DNA"/>
</dbReference>
<reference evidence="2" key="1">
    <citation type="submission" date="2014-03" db="EMBL/GenBank/DDBJ databases">
        <authorList>
            <person name="Casaregola S."/>
        </authorList>
    </citation>
    <scope>NUCLEOTIDE SEQUENCE [LARGE SCALE GENOMIC DNA]</scope>
    <source>
        <strain evidence="2">CLIB 918</strain>
    </source>
</reference>
<evidence type="ECO:0000313" key="3">
    <source>
        <dbReference type="Proteomes" id="UP000242525"/>
    </source>
</evidence>
<organism evidence="2 3">
    <name type="scientific">Geotrichum candidum</name>
    <name type="common">Oospora lactis</name>
    <name type="synonym">Dipodascus geotrichum</name>
    <dbReference type="NCBI Taxonomy" id="1173061"/>
    <lineage>
        <taxon>Eukaryota</taxon>
        <taxon>Fungi</taxon>
        <taxon>Dikarya</taxon>
        <taxon>Ascomycota</taxon>
        <taxon>Saccharomycotina</taxon>
        <taxon>Dipodascomycetes</taxon>
        <taxon>Dipodascales</taxon>
        <taxon>Dipodascaceae</taxon>
        <taxon>Geotrichum</taxon>
    </lineage>
</organism>
<gene>
    <name evidence="2" type="ORF">BN980_GECA06s00645g</name>
</gene>
<keyword evidence="1" id="KW-0732">Signal</keyword>
<protein>
    <submittedName>
        <fullName evidence="2">Uncharacterized protein</fullName>
    </submittedName>
</protein>
<sequence length="169" mass="19134">MILDIIIFLFTICALCQVSLADVPAERIAALIKCVALNTDREYVCLVNEAGTLVISPKYDTSIDTANKDKMLFYCLQTVGKGIDAEIIGYYEDYEQHFERTDFSVEEALAIADRHITLLPEETEDLSKYNIIFNSTVRKRDGYYFALPSDTDKACVNLDLIPLSRINML</sequence>
<name>A0A0J9XAK1_GEOCN</name>
<comment type="caution">
    <text evidence="2">The sequence shown here is derived from an EMBL/GenBank/DDBJ whole genome shotgun (WGS) entry which is preliminary data.</text>
</comment>
<dbReference type="Proteomes" id="UP000242525">
    <property type="component" value="Unassembled WGS sequence"/>
</dbReference>
<proteinExistence type="predicted"/>
<keyword evidence="3" id="KW-1185">Reference proteome</keyword>
<accession>A0A0J9XAK1</accession>
<evidence type="ECO:0000256" key="1">
    <source>
        <dbReference type="SAM" id="SignalP"/>
    </source>
</evidence>
<evidence type="ECO:0000313" key="2">
    <source>
        <dbReference type="EMBL" id="CDO53852.1"/>
    </source>
</evidence>
<feature type="signal peptide" evidence="1">
    <location>
        <begin position="1"/>
        <end position="21"/>
    </location>
</feature>
<dbReference type="AlphaFoldDB" id="A0A0J9XAK1"/>